<reference evidence="10" key="1">
    <citation type="journal article" date="2025" name="Foods">
        <title>Unveiling the Microbial Signatures of Arabica Coffee Cherries: Insights into Ripeness Specific Diversity, Functional Traits, and Implications for Quality and Safety.</title>
        <authorList>
            <consortium name="RefSeq"/>
            <person name="Tenea G.N."/>
            <person name="Cifuentes V."/>
            <person name="Reyes P."/>
            <person name="Cevallos-Vallejos M."/>
        </authorList>
    </citation>
    <scope>NUCLEOTIDE SEQUENCE [LARGE SCALE GENOMIC DNA]</scope>
</reference>
<evidence type="ECO:0000256" key="5">
    <source>
        <dbReference type="ARBA" id="ARBA00023163"/>
    </source>
</evidence>
<name>A0A6P6TN05_COFAR</name>
<keyword evidence="4" id="KW-0238">DNA-binding</keyword>
<evidence type="ECO:0000256" key="4">
    <source>
        <dbReference type="ARBA" id="ARBA00023125"/>
    </source>
</evidence>
<keyword evidence="6" id="KW-0539">Nucleus</keyword>
<evidence type="ECO:0000259" key="9">
    <source>
        <dbReference type="PROSITE" id="PS51294"/>
    </source>
</evidence>
<keyword evidence="2" id="KW-0677">Repeat</keyword>
<proteinExistence type="predicted"/>
<dbReference type="Gene3D" id="1.10.10.60">
    <property type="entry name" value="Homeodomain-like"/>
    <property type="match status" value="2"/>
</dbReference>
<dbReference type="PROSITE" id="PS50090">
    <property type="entry name" value="MYB_LIKE"/>
    <property type="match status" value="2"/>
</dbReference>
<sequence length="273" mass="30232">MGRTPCCDKTKVKRGPWSPEEDQILKKHLLDYGTGGNWITLPQKAGLKRCGKSCRLRWLNYLRPDIKHGPFTPEEDDLICTLYSKMGSRWSIIASQLPGRTDNDVKNHWNSKLKKKQLAASFRKPASNTTNDNSNSPASFTSTISTTTPYSLETQAGAFHPKFSSHLSNLSTEDCTDISVGTEGSKVCSSSSKTIEYMSSSSQAQEDSIISESTSFGTITNTINNSMPWLDDYGAIDRGLPMEMTGTAAYSYEILSGIWAQETVLEALHDPYF</sequence>
<dbReference type="Proteomes" id="UP001652660">
    <property type="component" value="Chromosome 8e"/>
</dbReference>
<dbReference type="InterPro" id="IPR009057">
    <property type="entry name" value="Homeodomain-like_sf"/>
</dbReference>
<keyword evidence="3" id="KW-0805">Transcription regulation</keyword>
<feature type="domain" description="Myb-like" evidence="8">
    <location>
        <begin position="63"/>
        <end position="113"/>
    </location>
</feature>
<feature type="domain" description="HTH myb-type" evidence="9">
    <location>
        <begin position="9"/>
        <end position="62"/>
    </location>
</feature>
<dbReference type="GO" id="GO:0003677">
    <property type="term" value="F:DNA binding"/>
    <property type="evidence" value="ECO:0007669"/>
    <property type="project" value="UniProtKB-KW"/>
</dbReference>
<dbReference type="PANTHER" id="PTHR48000:SF46">
    <property type="entry name" value="TRANSCRIPTION FACTOR MYB36"/>
    <property type="match status" value="1"/>
</dbReference>
<protein>
    <submittedName>
        <fullName evidence="11">Uncharacterized protein</fullName>
    </submittedName>
</protein>
<evidence type="ECO:0000256" key="3">
    <source>
        <dbReference type="ARBA" id="ARBA00023015"/>
    </source>
</evidence>
<dbReference type="PROSITE" id="PS51294">
    <property type="entry name" value="HTH_MYB"/>
    <property type="match status" value="2"/>
</dbReference>
<keyword evidence="10" id="KW-1185">Reference proteome</keyword>
<gene>
    <name evidence="11" type="primary">LOC113702901</name>
</gene>
<feature type="domain" description="HTH myb-type" evidence="9">
    <location>
        <begin position="63"/>
        <end position="117"/>
    </location>
</feature>
<dbReference type="GO" id="GO:0005634">
    <property type="term" value="C:nucleus"/>
    <property type="evidence" value="ECO:0007669"/>
    <property type="project" value="UniProtKB-SubCell"/>
</dbReference>
<evidence type="ECO:0000313" key="10">
    <source>
        <dbReference type="Proteomes" id="UP001652660"/>
    </source>
</evidence>
<dbReference type="PANTHER" id="PTHR48000">
    <property type="entry name" value="OS09G0431300 PROTEIN"/>
    <property type="match status" value="1"/>
</dbReference>
<dbReference type="SUPFAM" id="SSF46689">
    <property type="entry name" value="Homeodomain-like"/>
    <property type="match status" value="1"/>
</dbReference>
<dbReference type="InterPro" id="IPR001005">
    <property type="entry name" value="SANT/Myb"/>
</dbReference>
<accession>A0A6P6TN05</accession>
<dbReference type="AlphaFoldDB" id="A0A6P6TN05"/>
<reference evidence="11" key="2">
    <citation type="submission" date="2025-08" db="UniProtKB">
        <authorList>
            <consortium name="RefSeq"/>
        </authorList>
    </citation>
    <scope>IDENTIFICATION</scope>
    <source>
        <tissue evidence="11">Leaves</tissue>
    </source>
</reference>
<dbReference type="Pfam" id="PF00249">
    <property type="entry name" value="Myb_DNA-binding"/>
    <property type="match status" value="2"/>
</dbReference>
<dbReference type="CDD" id="cd00167">
    <property type="entry name" value="SANT"/>
    <property type="match status" value="2"/>
</dbReference>
<feature type="domain" description="Myb-like" evidence="8">
    <location>
        <begin position="9"/>
        <end position="62"/>
    </location>
</feature>
<feature type="region of interest" description="Disordered" evidence="7">
    <location>
        <begin position="120"/>
        <end position="142"/>
    </location>
</feature>
<evidence type="ECO:0000259" key="8">
    <source>
        <dbReference type="PROSITE" id="PS50090"/>
    </source>
</evidence>
<dbReference type="OrthoDB" id="2143914at2759"/>
<dbReference type="InterPro" id="IPR017930">
    <property type="entry name" value="Myb_dom"/>
</dbReference>
<dbReference type="FunFam" id="1.10.10.60:FF:000015">
    <property type="entry name" value="Transcription factor RAX3"/>
    <property type="match status" value="1"/>
</dbReference>
<feature type="compositionally biased region" description="Polar residues" evidence="7">
    <location>
        <begin position="126"/>
        <end position="142"/>
    </location>
</feature>
<dbReference type="RefSeq" id="XP_027079868.1">
    <property type="nucleotide sequence ID" value="XM_027224067.2"/>
</dbReference>
<keyword evidence="5" id="KW-0804">Transcription</keyword>
<dbReference type="GeneID" id="113702901"/>
<evidence type="ECO:0000256" key="6">
    <source>
        <dbReference type="ARBA" id="ARBA00023242"/>
    </source>
</evidence>
<comment type="subcellular location">
    <subcellularLocation>
        <location evidence="1">Nucleus</location>
    </subcellularLocation>
</comment>
<evidence type="ECO:0000256" key="1">
    <source>
        <dbReference type="ARBA" id="ARBA00004123"/>
    </source>
</evidence>
<evidence type="ECO:0000256" key="7">
    <source>
        <dbReference type="SAM" id="MobiDB-lite"/>
    </source>
</evidence>
<organism evidence="10 11">
    <name type="scientific">Coffea arabica</name>
    <name type="common">Arabian coffee</name>
    <dbReference type="NCBI Taxonomy" id="13443"/>
    <lineage>
        <taxon>Eukaryota</taxon>
        <taxon>Viridiplantae</taxon>
        <taxon>Streptophyta</taxon>
        <taxon>Embryophyta</taxon>
        <taxon>Tracheophyta</taxon>
        <taxon>Spermatophyta</taxon>
        <taxon>Magnoliopsida</taxon>
        <taxon>eudicotyledons</taxon>
        <taxon>Gunneridae</taxon>
        <taxon>Pentapetalae</taxon>
        <taxon>asterids</taxon>
        <taxon>lamiids</taxon>
        <taxon>Gentianales</taxon>
        <taxon>Rubiaceae</taxon>
        <taxon>Ixoroideae</taxon>
        <taxon>Gardenieae complex</taxon>
        <taxon>Bertiereae - Coffeeae clade</taxon>
        <taxon>Coffeeae</taxon>
        <taxon>Coffea</taxon>
    </lineage>
</organism>
<evidence type="ECO:0000313" key="11">
    <source>
        <dbReference type="RefSeq" id="XP_027079868.1"/>
    </source>
</evidence>
<dbReference type="SMART" id="SM00717">
    <property type="entry name" value="SANT"/>
    <property type="match status" value="2"/>
</dbReference>
<evidence type="ECO:0000256" key="2">
    <source>
        <dbReference type="ARBA" id="ARBA00022737"/>
    </source>
</evidence>